<name>B4FIG7_MAIZE</name>
<feature type="compositionally biased region" description="Basic residues" evidence="1">
    <location>
        <begin position="1"/>
        <end position="12"/>
    </location>
</feature>
<protein>
    <submittedName>
        <fullName evidence="2">Uncharacterized protein</fullName>
    </submittedName>
</protein>
<accession>B4FIG7</accession>
<dbReference type="EMBL" id="BT036905">
    <property type="protein sequence ID" value="ACF81910.1"/>
    <property type="molecule type" value="mRNA"/>
</dbReference>
<organism evidence="2">
    <name type="scientific">Zea mays</name>
    <name type="common">Maize</name>
    <dbReference type="NCBI Taxonomy" id="4577"/>
    <lineage>
        <taxon>Eukaryota</taxon>
        <taxon>Viridiplantae</taxon>
        <taxon>Streptophyta</taxon>
        <taxon>Embryophyta</taxon>
        <taxon>Tracheophyta</taxon>
        <taxon>Spermatophyta</taxon>
        <taxon>Magnoliopsida</taxon>
        <taxon>Liliopsida</taxon>
        <taxon>Poales</taxon>
        <taxon>Poaceae</taxon>
        <taxon>PACMAD clade</taxon>
        <taxon>Panicoideae</taxon>
        <taxon>Andropogonodae</taxon>
        <taxon>Andropogoneae</taxon>
        <taxon>Tripsacinae</taxon>
        <taxon>Zea</taxon>
    </lineage>
</organism>
<evidence type="ECO:0000313" key="2">
    <source>
        <dbReference type="EMBL" id="ACF81910.1"/>
    </source>
</evidence>
<proteinExistence type="evidence at transcript level"/>
<dbReference type="AlphaFoldDB" id="B4FIG7"/>
<evidence type="ECO:0000256" key="1">
    <source>
        <dbReference type="SAM" id="MobiDB-lite"/>
    </source>
</evidence>
<sequence length="65" mass="7486">MPLRKKGPRVPRRHAEDTEPTPTDYEKQRAITIMKNNQMRQRLGLSQLRSMMASILSGRINDAPP</sequence>
<reference evidence="2" key="1">
    <citation type="journal article" date="2009" name="PLoS Genet.">
        <title>Sequencing, mapping, and analysis of 27,455 maize full-length cDNAs.</title>
        <authorList>
            <person name="Soderlund C."/>
            <person name="Descour A."/>
            <person name="Kudrna D."/>
            <person name="Bomhoff M."/>
            <person name="Boyd L."/>
            <person name="Currie J."/>
            <person name="Angelova A."/>
            <person name="Collura K."/>
            <person name="Wissotski M."/>
            <person name="Ashley E."/>
            <person name="Morrow D."/>
            <person name="Fernandes J."/>
            <person name="Walbot V."/>
            <person name="Yu Y."/>
        </authorList>
    </citation>
    <scope>NUCLEOTIDE SEQUENCE</scope>
    <source>
        <strain evidence="2">B73</strain>
    </source>
</reference>
<feature type="region of interest" description="Disordered" evidence="1">
    <location>
        <begin position="1"/>
        <end position="25"/>
    </location>
</feature>